<comment type="similarity">
    <text evidence="3">Belongs to the TRAFAC class YlqF/YawG GTPase family. RsgA subfamily.</text>
</comment>
<feature type="binding site" evidence="3">
    <location>
        <position position="287"/>
    </location>
    <ligand>
        <name>Zn(2+)</name>
        <dbReference type="ChEBI" id="CHEBI:29105"/>
    </ligand>
</feature>
<feature type="binding site" evidence="3">
    <location>
        <begin position="141"/>
        <end position="144"/>
    </location>
    <ligand>
        <name>GTP</name>
        <dbReference type="ChEBI" id="CHEBI:37565"/>
    </ligand>
</feature>
<evidence type="ECO:0000256" key="1">
    <source>
        <dbReference type="ARBA" id="ARBA00022741"/>
    </source>
</evidence>
<dbReference type="GO" id="GO:0003924">
    <property type="term" value="F:GTPase activity"/>
    <property type="evidence" value="ECO:0007669"/>
    <property type="project" value="UniProtKB-UniRule"/>
</dbReference>
<organism evidence="6">
    <name type="scientific">Chlorobium phaeobacteroides (strain BS1)</name>
    <dbReference type="NCBI Taxonomy" id="331678"/>
    <lineage>
        <taxon>Bacteria</taxon>
        <taxon>Pseudomonadati</taxon>
        <taxon>Chlorobiota</taxon>
        <taxon>Chlorobiia</taxon>
        <taxon>Chlorobiales</taxon>
        <taxon>Chlorobiaceae</taxon>
        <taxon>Chlorobium/Pelodictyon group</taxon>
        <taxon>Chlorobium</taxon>
    </lineage>
</organism>
<dbReference type="HOGENOM" id="CLU_033617_2_1_10"/>
<reference evidence="6" key="1">
    <citation type="submission" date="2008-06" db="EMBL/GenBank/DDBJ databases">
        <title>Complete sequence of Chlorobium phaeobacteroides BS1.</title>
        <authorList>
            <consortium name="US DOE Joint Genome Institute"/>
            <person name="Lucas S."/>
            <person name="Copeland A."/>
            <person name="Lapidus A."/>
            <person name="Glavina del Rio T."/>
            <person name="Dalin E."/>
            <person name="Tice H."/>
            <person name="Bruce D."/>
            <person name="Goodwin L."/>
            <person name="Pitluck S."/>
            <person name="Schmutz J."/>
            <person name="Larimer F."/>
            <person name="Land M."/>
            <person name="Hauser L."/>
            <person name="Kyrpides N."/>
            <person name="Ovchinnikova G."/>
            <person name="Li T."/>
            <person name="Liu Z."/>
            <person name="Zhao F."/>
            <person name="Overmann J."/>
            <person name="Bryant D.A."/>
            <person name="Richardson P."/>
        </authorList>
    </citation>
    <scope>NUCLEOTIDE SEQUENCE [LARGE SCALE GENOMIC DNA]</scope>
    <source>
        <strain evidence="6">BS1</strain>
    </source>
</reference>
<keyword evidence="3" id="KW-0963">Cytoplasm</keyword>
<dbReference type="Gene3D" id="2.40.50.140">
    <property type="entry name" value="Nucleic acid-binding proteins"/>
    <property type="match status" value="1"/>
</dbReference>
<dbReference type="Gene3D" id="3.40.50.300">
    <property type="entry name" value="P-loop containing nucleotide triphosphate hydrolases"/>
    <property type="match status" value="1"/>
</dbReference>
<feature type="domain" description="EngC GTPase" evidence="4">
    <location>
        <begin position="101"/>
        <end position="248"/>
    </location>
</feature>
<accession>B3EMX9</accession>
<dbReference type="PROSITE" id="PS50936">
    <property type="entry name" value="ENGC_GTPASE"/>
    <property type="match status" value="1"/>
</dbReference>
<evidence type="ECO:0000259" key="5">
    <source>
        <dbReference type="PROSITE" id="PS51721"/>
    </source>
</evidence>
<dbReference type="InterPro" id="IPR030378">
    <property type="entry name" value="G_CP_dom"/>
</dbReference>
<evidence type="ECO:0000259" key="4">
    <source>
        <dbReference type="PROSITE" id="PS50936"/>
    </source>
</evidence>
<dbReference type="InterPro" id="IPR010914">
    <property type="entry name" value="RsgA_GTPase_dom"/>
</dbReference>
<feature type="binding site" evidence="3">
    <location>
        <begin position="192"/>
        <end position="200"/>
    </location>
    <ligand>
        <name>GTP</name>
        <dbReference type="ChEBI" id="CHEBI:37565"/>
    </ligand>
</feature>
<comment type="cofactor">
    <cofactor evidence="3">
        <name>Zn(2+)</name>
        <dbReference type="ChEBI" id="CHEBI:29105"/>
    </cofactor>
    <text evidence="3">Binds 1 zinc ion per subunit.</text>
</comment>
<evidence type="ECO:0000256" key="2">
    <source>
        <dbReference type="ARBA" id="ARBA00023134"/>
    </source>
</evidence>
<evidence type="ECO:0000313" key="6">
    <source>
        <dbReference type="EMBL" id="ACE04968.1"/>
    </source>
</evidence>
<evidence type="ECO:0000256" key="3">
    <source>
        <dbReference type="HAMAP-Rule" id="MF_01820"/>
    </source>
</evidence>
<feature type="binding site" evidence="3">
    <location>
        <position position="279"/>
    </location>
    <ligand>
        <name>Zn(2+)</name>
        <dbReference type="ChEBI" id="CHEBI:29105"/>
    </ligand>
</feature>
<feature type="binding site" evidence="3">
    <location>
        <position position="281"/>
    </location>
    <ligand>
        <name>Zn(2+)</name>
        <dbReference type="ChEBI" id="CHEBI:29105"/>
    </ligand>
</feature>
<dbReference type="OrthoDB" id="9809485at2"/>
<dbReference type="PROSITE" id="PS51721">
    <property type="entry name" value="G_CP"/>
    <property type="match status" value="1"/>
</dbReference>
<keyword evidence="2 3" id="KW-0342">GTP-binding</keyword>
<sequence length="319" mass="34957">MRGFEAGHTFEGVVAECRGGMYLVEASRGGLCLCTTYRGTKTDNVDTTLVAVGDRVSVTVTAEGDTPEGVIAHVRLRRTALMRKRDVRRNRSKEKIQVIAANIDQLAIVVSAEQPPLNRRLIDRYLVFAESEKMPVIIIVNKMDLAEPDSVSECMRPYDRLGYTVCYVSAENGKGLAGLRDELDGKVTVLSGHSGVGKSTVINRLVGEEKLKTAEISAWSLKGVHTTTNAVMLGLPCSGYVIDTPGLREFSLSDITKDNLRFYFPEFLVHMQTCAFSSCTHTVEPGCGVACAVDTGAIDRVRYESYLAIFDSLPESEQF</sequence>
<comment type="subunit">
    <text evidence="3">Monomer. Associates with 30S ribosomal subunit, binds 16S rRNA.</text>
</comment>
<keyword evidence="3" id="KW-0862">Zinc</keyword>
<dbReference type="SUPFAM" id="SSF52540">
    <property type="entry name" value="P-loop containing nucleoside triphosphate hydrolases"/>
    <property type="match status" value="1"/>
</dbReference>
<dbReference type="GO" id="GO:0046872">
    <property type="term" value="F:metal ion binding"/>
    <property type="evidence" value="ECO:0007669"/>
    <property type="project" value="UniProtKB-KW"/>
</dbReference>
<dbReference type="EMBL" id="CP001101">
    <property type="protein sequence ID" value="ACE04968.1"/>
    <property type="molecule type" value="Genomic_DNA"/>
</dbReference>
<comment type="function">
    <text evidence="3">One of several proteins that assist in the late maturation steps of the functional core of the 30S ribosomal subunit. Helps release RbfA from mature subunits. May play a role in the assembly of ribosomal proteins into the subunit. Circularly permuted GTPase that catalyzes slow GTP hydrolysis, GTPase activity is stimulated by the 30S ribosomal subunit.</text>
</comment>
<feature type="binding site" evidence="3">
    <location>
        <position position="274"/>
    </location>
    <ligand>
        <name>Zn(2+)</name>
        <dbReference type="ChEBI" id="CHEBI:29105"/>
    </ligand>
</feature>
<keyword evidence="3" id="KW-0378">Hydrolase</keyword>
<dbReference type="GO" id="GO:0042274">
    <property type="term" value="P:ribosomal small subunit biogenesis"/>
    <property type="evidence" value="ECO:0007669"/>
    <property type="project" value="UniProtKB-UniRule"/>
</dbReference>
<protein>
    <recommendedName>
        <fullName evidence="3">Small ribosomal subunit biogenesis GTPase RsgA</fullName>
        <ecNumber evidence="3">3.6.1.-</ecNumber>
    </recommendedName>
</protein>
<dbReference type="GO" id="GO:0019843">
    <property type="term" value="F:rRNA binding"/>
    <property type="evidence" value="ECO:0007669"/>
    <property type="project" value="UniProtKB-KW"/>
</dbReference>
<dbReference type="Gene3D" id="1.10.40.50">
    <property type="entry name" value="Probable gtpase engc, domain 3"/>
    <property type="match status" value="1"/>
</dbReference>
<dbReference type="EC" id="3.6.1.-" evidence="3"/>
<dbReference type="CDD" id="cd01854">
    <property type="entry name" value="YjeQ_EngC"/>
    <property type="match status" value="1"/>
</dbReference>
<dbReference type="NCBIfam" id="TIGR00157">
    <property type="entry name" value="ribosome small subunit-dependent GTPase A"/>
    <property type="match status" value="1"/>
</dbReference>
<dbReference type="KEGG" id="cpb:Cphamn1_2058"/>
<gene>
    <name evidence="3" type="primary">rsgA</name>
    <name evidence="6" type="ordered locus">Cphamn1_2058</name>
</gene>
<comment type="subcellular location">
    <subcellularLocation>
        <location evidence="3">Cytoplasm</location>
    </subcellularLocation>
</comment>
<dbReference type="GO" id="GO:0005737">
    <property type="term" value="C:cytoplasm"/>
    <property type="evidence" value="ECO:0007669"/>
    <property type="project" value="UniProtKB-SubCell"/>
</dbReference>
<dbReference type="HAMAP" id="MF_01820">
    <property type="entry name" value="GTPase_RsgA"/>
    <property type="match status" value="1"/>
</dbReference>
<feature type="domain" description="CP-type G" evidence="5">
    <location>
        <begin position="92"/>
        <end position="250"/>
    </location>
</feature>
<dbReference type="STRING" id="331678.Cphamn1_2058"/>
<keyword evidence="1 3" id="KW-0547">Nucleotide-binding</keyword>
<dbReference type="AlphaFoldDB" id="B3EMX9"/>
<dbReference type="InterPro" id="IPR004881">
    <property type="entry name" value="Ribosome_biogen_GTPase_RsgA"/>
</dbReference>
<keyword evidence="3" id="KW-0479">Metal-binding</keyword>
<keyword evidence="3" id="KW-0694">RNA-binding</keyword>
<dbReference type="InterPro" id="IPR012340">
    <property type="entry name" value="NA-bd_OB-fold"/>
</dbReference>
<keyword evidence="3" id="KW-0690">Ribosome biogenesis</keyword>
<keyword evidence="3" id="KW-0699">rRNA-binding</keyword>
<dbReference type="PANTHER" id="PTHR32120">
    <property type="entry name" value="SMALL RIBOSOMAL SUBUNIT BIOGENESIS GTPASE RSGA"/>
    <property type="match status" value="1"/>
</dbReference>
<dbReference type="Pfam" id="PF03193">
    <property type="entry name" value="RsgA_GTPase"/>
    <property type="match status" value="1"/>
</dbReference>
<dbReference type="PANTHER" id="PTHR32120:SF11">
    <property type="entry name" value="SMALL RIBOSOMAL SUBUNIT BIOGENESIS GTPASE RSGA 1, MITOCHONDRIAL-RELATED"/>
    <property type="match status" value="1"/>
</dbReference>
<proteinExistence type="inferred from homology"/>
<dbReference type="eggNOG" id="COG1162">
    <property type="taxonomic scope" value="Bacteria"/>
</dbReference>
<dbReference type="InterPro" id="IPR027417">
    <property type="entry name" value="P-loop_NTPase"/>
</dbReference>
<dbReference type="GO" id="GO:0005525">
    <property type="term" value="F:GTP binding"/>
    <property type="evidence" value="ECO:0007669"/>
    <property type="project" value="UniProtKB-UniRule"/>
</dbReference>
<name>B3EMX9_CHLPB</name>